<dbReference type="PANTHER" id="PTHR11559">
    <property type="entry name" value="CARBOXYLESTERASE"/>
    <property type="match status" value="1"/>
</dbReference>
<dbReference type="EC" id="3.1.1.-" evidence="3"/>
<dbReference type="InterPro" id="IPR050309">
    <property type="entry name" value="Type-B_Carboxylest/Lipase"/>
</dbReference>
<dbReference type="PROSITE" id="PS00122">
    <property type="entry name" value="CARBOXYLESTERASE_B_1"/>
    <property type="match status" value="1"/>
</dbReference>
<name>A0A4U0VFQ0_9PEZI</name>
<comment type="caution">
    <text evidence="5">The sequence shown here is derived from an EMBL/GenBank/DDBJ whole genome shotgun (WGS) entry which is preliminary data.</text>
</comment>
<gene>
    <name evidence="5" type="ORF">B0A55_13053</name>
</gene>
<keyword evidence="6" id="KW-1185">Reference proteome</keyword>
<organism evidence="5 6">
    <name type="scientific">Friedmanniomyces simplex</name>
    <dbReference type="NCBI Taxonomy" id="329884"/>
    <lineage>
        <taxon>Eukaryota</taxon>
        <taxon>Fungi</taxon>
        <taxon>Dikarya</taxon>
        <taxon>Ascomycota</taxon>
        <taxon>Pezizomycotina</taxon>
        <taxon>Dothideomycetes</taxon>
        <taxon>Dothideomycetidae</taxon>
        <taxon>Mycosphaerellales</taxon>
        <taxon>Teratosphaeriaceae</taxon>
        <taxon>Friedmanniomyces</taxon>
    </lineage>
</organism>
<evidence type="ECO:0000256" key="3">
    <source>
        <dbReference type="RuleBase" id="RU361235"/>
    </source>
</evidence>
<dbReference type="Proteomes" id="UP000309340">
    <property type="component" value="Unassembled WGS sequence"/>
</dbReference>
<evidence type="ECO:0000256" key="2">
    <source>
        <dbReference type="ARBA" id="ARBA00022801"/>
    </source>
</evidence>
<evidence type="ECO:0000313" key="5">
    <source>
        <dbReference type="EMBL" id="TKA46995.1"/>
    </source>
</evidence>
<proteinExistence type="inferred from homology"/>
<reference evidence="5 6" key="1">
    <citation type="submission" date="2017-03" db="EMBL/GenBank/DDBJ databases">
        <title>Genomes of endolithic fungi from Antarctica.</title>
        <authorList>
            <person name="Coleine C."/>
            <person name="Masonjones S."/>
            <person name="Stajich J.E."/>
        </authorList>
    </citation>
    <scope>NUCLEOTIDE SEQUENCE [LARGE SCALE GENOMIC DNA]</scope>
    <source>
        <strain evidence="5 6">CCFEE 5184</strain>
    </source>
</reference>
<accession>A0A4U0VFQ0</accession>
<dbReference type="OrthoDB" id="408631at2759"/>
<dbReference type="SUPFAM" id="SSF53474">
    <property type="entry name" value="alpha/beta-Hydrolases"/>
    <property type="match status" value="1"/>
</dbReference>
<dbReference type="Pfam" id="PF00135">
    <property type="entry name" value="COesterase"/>
    <property type="match status" value="1"/>
</dbReference>
<protein>
    <recommendedName>
        <fullName evidence="3">Carboxylic ester hydrolase</fullName>
        <ecNumber evidence="3">3.1.1.-</ecNumber>
    </recommendedName>
</protein>
<dbReference type="InterPro" id="IPR029058">
    <property type="entry name" value="AB_hydrolase_fold"/>
</dbReference>
<dbReference type="STRING" id="329884.A0A4U0VFQ0"/>
<comment type="similarity">
    <text evidence="1 3">Belongs to the type-B carboxylesterase/lipase family.</text>
</comment>
<dbReference type="AlphaFoldDB" id="A0A4U0VFQ0"/>
<feature type="domain" description="Carboxylesterase type B" evidence="4">
    <location>
        <begin position="21"/>
        <end position="415"/>
    </location>
</feature>
<evidence type="ECO:0000259" key="4">
    <source>
        <dbReference type="Pfam" id="PF00135"/>
    </source>
</evidence>
<feature type="signal peptide" evidence="3">
    <location>
        <begin position="1"/>
        <end position="17"/>
    </location>
</feature>
<sequence length="419" mass="45990">MQPIALIASLLTAVVVAQSNDSVVNLGYAQYRGIPNDTFGVTSFFGLRYAASPTGLLRWQPPRAIESNNDYDPSTVIDATQQGPICIQSTPYWNITNTSSIPVQSGVEDCLLLDILVPAQPASSRLNVMVQIHGGGYAGGNSESYPGYALVNQSAGNLIYVSIQYRLGALGFLAGSEIRDNGVANAGLLDQRAALDWVQRNIRFFGGDPTKVTIIGGSAGGGAVLNQMILYGGEDNPPFRAVISERPWVQTYHNNSVLEMQFREVLNATSCDGLACLRSLSADQLNVGQQVALVNAYLNNPRMYGFGDYWFGPTVDGEYIRDFPSRELENGHFSKVPLLVDTEGYEGFLFSNRSLRTLADETADLQVIFPYAKNSFFTRLYEVYPTSAFNSTFFQRQTIYGDYIINCPTYYMASAVSDW</sequence>
<dbReference type="GO" id="GO:0016787">
    <property type="term" value="F:hydrolase activity"/>
    <property type="evidence" value="ECO:0007669"/>
    <property type="project" value="UniProtKB-KW"/>
</dbReference>
<evidence type="ECO:0000256" key="1">
    <source>
        <dbReference type="ARBA" id="ARBA00005964"/>
    </source>
</evidence>
<evidence type="ECO:0000313" key="6">
    <source>
        <dbReference type="Proteomes" id="UP000309340"/>
    </source>
</evidence>
<dbReference type="EMBL" id="NAJQ01002224">
    <property type="protein sequence ID" value="TKA46995.1"/>
    <property type="molecule type" value="Genomic_DNA"/>
</dbReference>
<feature type="non-terminal residue" evidence="5">
    <location>
        <position position="419"/>
    </location>
</feature>
<dbReference type="Gene3D" id="3.40.50.1820">
    <property type="entry name" value="alpha/beta hydrolase"/>
    <property type="match status" value="1"/>
</dbReference>
<dbReference type="InterPro" id="IPR002018">
    <property type="entry name" value="CarbesteraseB"/>
</dbReference>
<dbReference type="InterPro" id="IPR019826">
    <property type="entry name" value="Carboxylesterase_B_AS"/>
</dbReference>
<keyword evidence="3" id="KW-0732">Signal</keyword>
<feature type="chain" id="PRO_5021039605" description="Carboxylic ester hydrolase" evidence="3">
    <location>
        <begin position="18"/>
        <end position="419"/>
    </location>
</feature>
<keyword evidence="2 3" id="KW-0378">Hydrolase</keyword>